<reference evidence="2" key="1">
    <citation type="journal article" date="2020" name="bioRxiv">
        <title>Whole genome comparisons of ergot fungi reveals the divergence and evolution of species within the genus Claviceps are the result of varying mechanisms driving genome evolution and host range expansion.</title>
        <authorList>
            <person name="Wyka S.A."/>
            <person name="Mondo S.J."/>
            <person name="Liu M."/>
            <person name="Dettman J."/>
            <person name="Nalam V."/>
            <person name="Broders K.D."/>
        </authorList>
    </citation>
    <scope>NUCLEOTIDE SEQUENCE</scope>
    <source>
        <strain evidence="2">CCC 489</strain>
    </source>
</reference>
<feature type="compositionally biased region" description="Polar residues" evidence="1">
    <location>
        <begin position="117"/>
        <end position="130"/>
    </location>
</feature>
<gene>
    <name evidence="2" type="ORF">E4U42_005491</name>
</gene>
<name>A0A8K0J482_9HYPO</name>
<comment type="caution">
    <text evidence="2">The sequence shown here is derived from an EMBL/GenBank/DDBJ whole genome shotgun (WGS) entry which is preliminary data.</text>
</comment>
<organism evidence="2 3">
    <name type="scientific">Claviceps africana</name>
    <dbReference type="NCBI Taxonomy" id="83212"/>
    <lineage>
        <taxon>Eukaryota</taxon>
        <taxon>Fungi</taxon>
        <taxon>Dikarya</taxon>
        <taxon>Ascomycota</taxon>
        <taxon>Pezizomycotina</taxon>
        <taxon>Sordariomycetes</taxon>
        <taxon>Hypocreomycetidae</taxon>
        <taxon>Hypocreales</taxon>
        <taxon>Clavicipitaceae</taxon>
        <taxon>Claviceps</taxon>
    </lineage>
</organism>
<feature type="compositionally biased region" description="Basic and acidic residues" evidence="1">
    <location>
        <begin position="22"/>
        <end position="37"/>
    </location>
</feature>
<evidence type="ECO:0000313" key="2">
    <source>
        <dbReference type="EMBL" id="KAG5922377.1"/>
    </source>
</evidence>
<keyword evidence="3" id="KW-1185">Reference proteome</keyword>
<accession>A0A8K0J482</accession>
<dbReference type="AlphaFoldDB" id="A0A8K0J482"/>
<proteinExistence type="predicted"/>
<evidence type="ECO:0000313" key="3">
    <source>
        <dbReference type="Proteomes" id="UP000811619"/>
    </source>
</evidence>
<feature type="region of interest" description="Disordered" evidence="1">
    <location>
        <begin position="12"/>
        <end position="43"/>
    </location>
</feature>
<feature type="region of interest" description="Disordered" evidence="1">
    <location>
        <begin position="84"/>
        <end position="130"/>
    </location>
</feature>
<evidence type="ECO:0000256" key="1">
    <source>
        <dbReference type="SAM" id="MobiDB-lite"/>
    </source>
</evidence>
<dbReference type="EMBL" id="SRPY01000520">
    <property type="protein sequence ID" value="KAG5922377.1"/>
    <property type="molecule type" value="Genomic_DNA"/>
</dbReference>
<dbReference type="Proteomes" id="UP000811619">
    <property type="component" value="Unassembled WGS sequence"/>
</dbReference>
<protein>
    <submittedName>
        <fullName evidence="2">Uncharacterized protein</fullName>
    </submittedName>
</protein>
<sequence>MLHCTPAARAKDNFRNGAIPDSQERSATARDKCRVQMDEDEEQGSRDLLLLCFPRHDFWSAHMDKVRFALCPLPFADAVTVTTGHQERSGGRAKPNARVHVPPAAGNSTLRWPPLPSQTADVSACNQQAA</sequence>